<evidence type="ECO:0000313" key="5">
    <source>
        <dbReference type="EMBL" id="SEN56479.1"/>
    </source>
</evidence>
<feature type="domain" description="GGDEF" evidence="4">
    <location>
        <begin position="238"/>
        <end position="365"/>
    </location>
</feature>
<evidence type="ECO:0000256" key="1">
    <source>
        <dbReference type="ARBA" id="ARBA00012528"/>
    </source>
</evidence>
<keyword evidence="6" id="KW-1185">Reference proteome</keyword>
<keyword evidence="3" id="KW-0472">Membrane</keyword>
<dbReference type="SMART" id="SM00267">
    <property type="entry name" value="GGDEF"/>
    <property type="match status" value="1"/>
</dbReference>
<feature type="transmembrane region" description="Helical" evidence="3">
    <location>
        <begin position="150"/>
        <end position="168"/>
    </location>
</feature>
<protein>
    <recommendedName>
        <fullName evidence="1">diguanylate cyclase</fullName>
        <ecNumber evidence="1">2.7.7.65</ecNumber>
    </recommendedName>
</protein>
<dbReference type="SUPFAM" id="SSF55073">
    <property type="entry name" value="Nucleotide cyclase"/>
    <property type="match status" value="1"/>
</dbReference>
<keyword evidence="3" id="KW-0812">Transmembrane</keyword>
<dbReference type="GO" id="GO:0052621">
    <property type="term" value="F:diguanylate cyclase activity"/>
    <property type="evidence" value="ECO:0007669"/>
    <property type="project" value="UniProtKB-EC"/>
</dbReference>
<sequence length="365" mass="38377">MPDLSTLRLCSVLASSAFAGVFLVLWRGRRSERHLALWGAGAGLYACVLIALQGLETFSPLRAGLVIAALSATNCLMLGGVRAFDGHRPLTGWMIVLVVSQGVLAALFGSGASSSGRVVDAILLTISVIACGLPLALARPDDGTRATRRIVGVALLAYVPGFLASIALDLRLGPDINWIALLPMLSDQMLLGVMNLALLAIPGQRSHHALRRAALFDPLTGAWNRAALIRNETGLARAGNAAILIDIDHFKAINDAHGHAAGDAVLVTVAASLLRVAATRAGRVVRLGGDEFLLVFPATDLSDAKQVAETVRVDASRPADRLPERSVSLGIAMVAPGERGLDEPIARADRLLYRAKAEGRNRIAA</sequence>
<dbReference type="InterPro" id="IPR029787">
    <property type="entry name" value="Nucleotide_cyclase"/>
</dbReference>
<dbReference type="GO" id="GO:0043709">
    <property type="term" value="P:cell adhesion involved in single-species biofilm formation"/>
    <property type="evidence" value="ECO:0007669"/>
    <property type="project" value="TreeGrafter"/>
</dbReference>
<accession>A0A1H8HK27</accession>
<dbReference type="InterPro" id="IPR050469">
    <property type="entry name" value="Diguanylate_Cyclase"/>
</dbReference>
<name>A0A1H8HK27_9SPHN</name>
<organism evidence="5 6">
    <name type="scientific">Sphingomonas gellani</name>
    <dbReference type="NCBI Taxonomy" id="1166340"/>
    <lineage>
        <taxon>Bacteria</taxon>
        <taxon>Pseudomonadati</taxon>
        <taxon>Pseudomonadota</taxon>
        <taxon>Alphaproteobacteria</taxon>
        <taxon>Sphingomonadales</taxon>
        <taxon>Sphingomonadaceae</taxon>
        <taxon>Sphingomonas</taxon>
    </lineage>
</organism>
<dbReference type="GO" id="GO:0005886">
    <property type="term" value="C:plasma membrane"/>
    <property type="evidence" value="ECO:0007669"/>
    <property type="project" value="TreeGrafter"/>
</dbReference>
<feature type="transmembrane region" description="Helical" evidence="3">
    <location>
        <begin position="180"/>
        <end position="201"/>
    </location>
</feature>
<evidence type="ECO:0000259" key="4">
    <source>
        <dbReference type="PROSITE" id="PS50887"/>
    </source>
</evidence>
<dbReference type="PANTHER" id="PTHR45138:SF9">
    <property type="entry name" value="DIGUANYLATE CYCLASE DGCM-RELATED"/>
    <property type="match status" value="1"/>
</dbReference>
<dbReference type="OrthoDB" id="384661at2"/>
<dbReference type="NCBIfam" id="TIGR00254">
    <property type="entry name" value="GGDEF"/>
    <property type="match status" value="1"/>
</dbReference>
<dbReference type="AlphaFoldDB" id="A0A1H8HK27"/>
<dbReference type="InterPro" id="IPR043128">
    <property type="entry name" value="Rev_trsase/Diguanyl_cyclase"/>
</dbReference>
<dbReference type="Pfam" id="PF00990">
    <property type="entry name" value="GGDEF"/>
    <property type="match status" value="1"/>
</dbReference>
<reference evidence="6" key="1">
    <citation type="submission" date="2016-10" db="EMBL/GenBank/DDBJ databases">
        <authorList>
            <person name="Varghese N."/>
            <person name="Submissions S."/>
        </authorList>
    </citation>
    <scope>NUCLEOTIDE SEQUENCE [LARGE SCALE GENOMIC DNA]</scope>
    <source>
        <strain evidence="6">S6-262</strain>
    </source>
</reference>
<evidence type="ECO:0000313" key="6">
    <source>
        <dbReference type="Proteomes" id="UP000199206"/>
    </source>
</evidence>
<feature type="transmembrane region" description="Helical" evidence="3">
    <location>
        <begin position="93"/>
        <end position="112"/>
    </location>
</feature>
<evidence type="ECO:0000256" key="2">
    <source>
        <dbReference type="ARBA" id="ARBA00034247"/>
    </source>
</evidence>
<feature type="transmembrane region" description="Helical" evidence="3">
    <location>
        <begin position="61"/>
        <end position="81"/>
    </location>
</feature>
<comment type="catalytic activity">
    <reaction evidence="2">
        <text>2 GTP = 3',3'-c-di-GMP + 2 diphosphate</text>
        <dbReference type="Rhea" id="RHEA:24898"/>
        <dbReference type="ChEBI" id="CHEBI:33019"/>
        <dbReference type="ChEBI" id="CHEBI:37565"/>
        <dbReference type="ChEBI" id="CHEBI:58805"/>
        <dbReference type="EC" id="2.7.7.65"/>
    </reaction>
</comment>
<dbReference type="Proteomes" id="UP000199206">
    <property type="component" value="Unassembled WGS sequence"/>
</dbReference>
<feature type="transmembrane region" description="Helical" evidence="3">
    <location>
        <begin position="35"/>
        <end position="55"/>
    </location>
</feature>
<proteinExistence type="predicted"/>
<feature type="transmembrane region" description="Helical" evidence="3">
    <location>
        <begin position="6"/>
        <end position="26"/>
    </location>
</feature>
<dbReference type="RefSeq" id="WP_093666572.1">
    <property type="nucleotide sequence ID" value="NZ_FOCF01000008.1"/>
</dbReference>
<feature type="transmembrane region" description="Helical" evidence="3">
    <location>
        <begin position="118"/>
        <end position="138"/>
    </location>
</feature>
<dbReference type="PROSITE" id="PS50887">
    <property type="entry name" value="GGDEF"/>
    <property type="match status" value="1"/>
</dbReference>
<evidence type="ECO:0000256" key="3">
    <source>
        <dbReference type="SAM" id="Phobius"/>
    </source>
</evidence>
<keyword evidence="3" id="KW-1133">Transmembrane helix</keyword>
<dbReference type="EC" id="2.7.7.65" evidence="1"/>
<dbReference type="EMBL" id="FOCF01000008">
    <property type="protein sequence ID" value="SEN56479.1"/>
    <property type="molecule type" value="Genomic_DNA"/>
</dbReference>
<dbReference type="PANTHER" id="PTHR45138">
    <property type="entry name" value="REGULATORY COMPONENTS OF SENSORY TRANSDUCTION SYSTEM"/>
    <property type="match status" value="1"/>
</dbReference>
<dbReference type="GO" id="GO:1902201">
    <property type="term" value="P:negative regulation of bacterial-type flagellum-dependent cell motility"/>
    <property type="evidence" value="ECO:0007669"/>
    <property type="project" value="TreeGrafter"/>
</dbReference>
<dbReference type="CDD" id="cd01949">
    <property type="entry name" value="GGDEF"/>
    <property type="match status" value="1"/>
</dbReference>
<dbReference type="STRING" id="1166340.SAMN05192583_3078"/>
<gene>
    <name evidence="5" type="ORF">SAMN05192583_3078</name>
</gene>
<dbReference type="Gene3D" id="3.30.70.270">
    <property type="match status" value="1"/>
</dbReference>
<dbReference type="InterPro" id="IPR000160">
    <property type="entry name" value="GGDEF_dom"/>
</dbReference>